<feature type="transmembrane region" description="Helical" evidence="2">
    <location>
        <begin position="110"/>
        <end position="130"/>
    </location>
</feature>
<dbReference type="eggNOG" id="KOG1347">
    <property type="taxonomic scope" value="Eukaryota"/>
</dbReference>
<dbReference type="EMBL" id="KI517953">
    <property type="protein sequence ID" value="ESQ28716.1"/>
    <property type="molecule type" value="Genomic_DNA"/>
</dbReference>
<dbReference type="Pfam" id="PF01554">
    <property type="entry name" value="MatE"/>
    <property type="match status" value="1"/>
</dbReference>
<dbReference type="GO" id="GO:0016020">
    <property type="term" value="C:membrane"/>
    <property type="evidence" value="ECO:0007669"/>
    <property type="project" value="InterPro"/>
</dbReference>
<evidence type="ECO:0000313" key="3">
    <source>
        <dbReference type="EMBL" id="ESQ28716.1"/>
    </source>
</evidence>
<protein>
    <submittedName>
        <fullName evidence="3">Uncharacterized protein</fullName>
    </submittedName>
</protein>
<dbReference type="STRING" id="72664.V4MBY5"/>
<feature type="transmembrane region" description="Helical" evidence="2">
    <location>
        <begin position="176"/>
        <end position="194"/>
    </location>
</feature>
<dbReference type="GO" id="GO:0042910">
    <property type="term" value="F:xenobiotic transmembrane transporter activity"/>
    <property type="evidence" value="ECO:0007669"/>
    <property type="project" value="InterPro"/>
</dbReference>
<keyword evidence="2" id="KW-0472">Membrane</keyword>
<evidence type="ECO:0000313" key="4">
    <source>
        <dbReference type="Proteomes" id="UP000030689"/>
    </source>
</evidence>
<comment type="similarity">
    <text evidence="1">Belongs to the multi antimicrobial extrusion (MATE) (TC 2.A.66.1) family.</text>
</comment>
<sequence length="223" mass="24853">MEKDFSLVPKVEDKEEYDYRNEKSVEMMKKVSSMAAKMVAVSLSQYLLQVISMVMAGHLDELSLSGVAIATSLTNVTGFSLLLGLAGALETLCGQAFGAEQFRKLGSYTYCSVICLLLLCFPISLLWVFMDKLLELFHEDLLISQLACRYSIWLIPALFGYAVLQSITHYFQSQGLVLPLLLSSLGALCFHIPFCWPLVYKLRFGIVGAALSTGFSYWLNVLE</sequence>
<feature type="transmembrane region" description="Helical" evidence="2">
    <location>
        <begin position="142"/>
        <end position="164"/>
    </location>
</feature>
<dbReference type="Proteomes" id="UP000030689">
    <property type="component" value="Unassembled WGS sequence"/>
</dbReference>
<evidence type="ECO:0000256" key="2">
    <source>
        <dbReference type="SAM" id="Phobius"/>
    </source>
</evidence>
<dbReference type="GO" id="GO:0015297">
    <property type="term" value="F:antiporter activity"/>
    <property type="evidence" value="ECO:0007669"/>
    <property type="project" value="InterPro"/>
</dbReference>
<keyword evidence="4" id="KW-1185">Reference proteome</keyword>
<organism evidence="3 4">
    <name type="scientific">Eutrema salsugineum</name>
    <name type="common">Saltwater cress</name>
    <name type="synonym">Sisymbrium salsugineum</name>
    <dbReference type="NCBI Taxonomy" id="72664"/>
    <lineage>
        <taxon>Eukaryota</taxon>
        <taxon>Viridiplantae</taxon>
        <taxon>Streptophyta</taxon>
        <taxon>Embryophyta</taxon>
        <taxon>Tracheophyta</taxon>
        <taxon>Spermatophyta</taxon>
        <taxon>Magnoliopsida</taxon>
        <taxon>eudicotyledons</taxon>
        <taxon>Gunneridae</taxon>
        <taxon>Pentapetalae</taxon>
        <taxon>rosids</taxon>
        <taxon>malvids</taxon>
        <taxon>Brassicales</taxon>
        <taxon>Brassicaceae</taxon>
        <taxon>Eutremeae</taxon>
        <taxon>Eutrema</taxon>
    </lineage>
</organism>
<name>V4MBY5_EUTSA</name>
<keyword evidence="2" id="KW-0812">Transmembrane</keyword>
<dbReference type="PANTHER" id="PTHR11206">
    <property type="entry name" value="MULTIDRUG RESISTANCE PROTEIN"/>
    <property type="match status" value="1"/>
</dbReference>
<evidence type="ECO:0000256" key="1">
    <source>
        <dbReference type="ARBA" id="ARBA00010199"/>
    </source>
</evidence>
<proteinExistence type="inferred from homology"/>
<dbReference type="InterPro" id="IPR002528">
    <property type="entry name" value="MATE_fam"/>
</dbReference>
<reference evidence="3 4" key="1">
    <citation type="journal article" date="2013" name="Front. Plant Sci.">
        <title>The Reference Genome of the Halophytic Plant Eutrema salsugineum.</title>
        <authorList>
            <person name="Yang R."/>
            <person name="Jarvis D.E."/>
            <person name="Chen H."/>
            <person name="Beilstein M.A."/>
            <person name="Grimwood J."/>
            <person name="Jenkins J."/>
            <person name="Shu S."/>
            <person name="Prochnik S."/>
            <person name="Xin M."/>
            <person name="Ma C."/>
            <person name="Schmutz J."/>
            <person name="Wing R.A."/>
            <person name="Mitchell-Olds T."/>
            <person name="Schumaker K.S."/>
            <person name="Wang X."/>
        </authorList>
    </citation>
    <scope>NUCLEOTIDE SEQUENCE [LARGE SCALE GENOMIC DNA]</scope>
</reference>
<dbReference type="Gramene" id="ESQ28716">
    <property type="protein sequence ID" value="ESQ28716"/>
    <property type="gene ID" value="EUTSA_v10019527mg"/>
</dbReference>
<keyword evidence="2" id="KW-1133">Transmembrane helix</keyword>
<accession>V4MBY5</accession>
<feature type="transmembrane region" description="Helical" evidence="2">
    <location>
        <begin position="38"/>
        <end position="59"/>
    </location>
</feature>
<dbReference type="AlphaFoldDB" id="V4MBY5"/>
<feature type="transmembrane region" description="Helical" evidence="2">
    <location>
        <begin position="65"/>
        <end position="89"/>
    </location>
</feature>
<dbReference type="OMA" id="PSAFMVW"/>
<dbReference type="KEGG" id="eus:EUTSA_v10019527mg"/>
<feature type="transmembrane region" description="Helical" evidence="2">
    <location>
        <begin position="200"/>
        <end position="219"/>
    </location>
</feature>
<gene>
    <name evidence="3" type="ORF">EUTSA_v10019527mg</name>
</gene>